<dbReference type="SUPFAM" id="SSF56801">
    <property type="entry name" value="Acetyl-CoA synthetase-like"/>
    <property type="match status" value="1"/>
</dbReference>
<dbReference type="FunFam" id="3.30.300.30:FF:000007">
    <property type="entry name" value="4-coumarate--CoA ligase 2"/>
    <property type="match status" value="1"/>
</dbReference>
<dbReference type="Proteomes" id="UP000838756">
    <property type="component" value="Unassembled WGS sequence"/>
</dbReference>
<feature type="domain" description="AMP-dependent synthetase/ligase" evidence="13">
    <location>
        <begin position="127"/>
        <end position="501"/>
    </location>
</feature>
<dbReference type="PANTHER" id="PTHR24096">
    <property type="entry name" value="LONG-CHAIN-FATTY-ACID--COA LIGASE"/>
    <property type="match status" value="1"/>
</dbReference>
<evidence type="ECO:0000256" key="7">
    <source>
        <dbReference type="ARBA" id="ARBA00023002"/>
    </source>
</evidence>
<sequence>MSVSVEGEFISKSFPEDLSVPLCLLSLIVKRLVSFKLSLSDHILSSGLLYANTVGRTASTYIFSRQVKKMFSKILRTSNKSLRVLQDGSACIVSVRNQSLWTQDGIIKSPYKPIEIPNNTLYHYVWHNLDKWPERTMAVCAETGRGYTYEQAFKLSHTFAANLRKKLKIRDGDTVMIMLPNVPDFPLVAMGILEAGGVISTINPVYKPHEVQRQLLMSDAKVIVTLPSLIEVVKQALKLAKVDIPIIVVKTNGEPIPEGTIAFNELSEDVYVDLSCLKEVRRDSKDICFLPYSSGTTGLPKGVELTHRNIVVNCEQFNEPKIRCHEDTTDTHQDVVLAVLPFFHIYAATAIMFHKMSQGIKLVTLAKFQPEVFLHTLENHKVNWLFVAPPLVLLMTNHPLASSNTYRYIDNVINGAAGMAASDVERFLSKVQRQIRYNQGYGLTETSPVIALGHKDIEDYGVVGNAVPNTEMMVVDAELRSLGPNQLGELLVRGPQVMKGYRNNPEANADVFTGDGWFRTGDLAMVDENGVLKVCDRLKELIKVKGFQVPPAELEALLRDHPAVSDAAVVGVPHATKGESPKAFVALKPGKNASAKDLCGFVADKVASYKRIDDVLFIDSIPRSAAGKILRKDLKAKYC</sequence>
<name>A0A8S4SM89_9NEOP</name>
<evidence type="ECO:0000256" key="3">
    <source>
        <dbReference type="ARBA" id="ARBA00012532"/>
    </source>
</evidence>
<evidence type="ECO:0000256" key="11">
    <source>
        <dbReference type="ARBA" id="ARBA00023262"/>
    </source>
</evidence>
<comment type="subcellular location">
    <subcellularLocation>
        <location evidence="1">Peroxisome</location>
    </subcellularLocation>
</comment>
<keyword evidence="9" id="KW-0576">Peroxisome</keyword>
<keyword evidence="7" id="KW-0560">Oxidoreductase</keyword>
<gene>
    <name evidence="15" type="primary">jg27583</name>
    <name evidence="15" type="ORF">PAEG_LOCUS25955</name>
</gene>
<evidence type="ECO:0000259" key="13">
    <source>
        <dbReference type="Pfam" id="PF00501"/>
    </source>
</evidence>
<comment type="catalytic activity">
    <reaction evidence="12">
        <text>firefly D-luciferin + ATP + O2 = firefly oxyluciferin + hnu + AMP + CO2 + diphosphate</text>
        <dbReference type="Rhea" id="RHEA:10732"/>
        <dbReference type="ChEBI" id="CHEBI:15379"/>
        <dbReference type="ChEBI" id="CHEBI:16526"/>
        <dbReference type="ChEBI" id="CHEBI:16792"/>
        <dbReference type="ChEBI" id="CHEBI:30212"/>
        <dbReference type="ChEBI" id="CHEBI:30616"/>
        <dbReference type="ChEBI" id="CHEBI:33019"/>
        <dbReference type="ChEBI" id="CHEBI:58038"/>
        <dbReference type="ChEBI" id="CHEBI:456215"/>
        <dbReference type="EC" id="1.13.12.7"/>
    </reaction>
</comment>
<protein>
    <recommendedName>
        <fullName evidence="4">Luciferin 4-monooxygenase</fullName>
        <ecNumber evidence="3">1.13.12.7</ecNumber>
    </recommendedName>
</protein>
<keyword evidence="5" id="KW-0547">Nucleotide-binding</keyword>
<evidence type="ECO:0000256" key="1">
    <source>
        <dbReference type="ARBA" id="ARBA00004275"/>
    </source>
</evidence>
<dbReference type="InterPro" id="IPR020845">
    <property type="entry name" value="AMP-binding_CS"/>
</dbReference>
<dbReference type="InterPro" id="IPR042099">
    <property type="entry name" value="ANL_N_sf"/>
</dbReference>
<dbReference type="InterPro" id="IPR045851">
    <property type="entry name" value="AMP-bd_C_sf"/>
</dbReference>
<dbReference type="CDD" id="cd05911">
    <property type="entry name" value="Firefly_Luc_like"/>
    <property type="match status" value="1"/>
</dbReference>
<keyword evidence="8" id="KW-0503">Monooxygenase</keyword>
<dbReference type="GO" id="GO:0005777">
    <property type="term" value="C:peroxisome"/>
    <property type="evidence" value="ECO:0007669"/>
    <property type="project" value="UniProtKB-SubCell"/>
</dbReference>
<dbReference type="GO" id="GO:0005524">
    <property type="term" value="F:ATP binding"/>
    <property type="evidence" value="ECO:0007669"/>
    <property type="project" value="UniProtKB-KW"/>
</dbReference>
<dbReference type="Gene3D" id="3.30.300.30">
    <property type="match status" value="1"/>
</dbReference>
<dbReference type="EMBL" id="CAKXAJ010026350">
    <property type="protein sequence ID" value="CAH2267400.1"/>
    <property type="molecule type" value="Genomic_DNA"/>
</dbReference>
<evidence type="ECO:0000256" key="10">
    <source>
        <dbReference type="ARBA" id="ARBA00023223"/>
    </source>
</evidence>
<evidence type="ECO:0000313" key="16">
    <source>
        <dbReference type="Proteomes" id="UP000838756"/>
    </source>
</evidence>
<dbReference type="FunFam" id="3.40.50.12780:FF:000003">
    <property type="entry name" value="Long-chain-fatty-acid--CoA ligase FadD"/>
    <property type="match status" value="1"/>
</dbReference>
<comment type="caution">
    <text evidence="15">The sequence shown here is derived from an EMBL/GenBank/DDBJ whole genome shotgun (WGS) entry which is preliminary data.</text>
</comment>
<reference evidence="15" key="1">
    <citation type="submission" date="2022-03" db="EMBL/GenBank/DDBJ databases">
        <authorList>
            <person name="Lindestad O."/>
        </authorList>
    </citation>
    <scope>NUCLEOTIDE SEQUENCE</scope>
</reference>
<evidence type="ECO:0000256" key="4">
    <source>
        <dbReference type="ARBA" id="ARBA00019043"/>
    </source>
</evidence>
<evidence type="ECO:0000256" key="9">
    <source>
        <dbReference type="ARBA" id="ARBA00023140"/>
    </source>
</evidence>
<evidence type="ECO:0000256" key="8">
    <source>
        <dbReference type="ARBA" id="ARBA00023033"/>
    </source>
</evidence>
<dbReference type="GO" id="GO:0008218">
    <property type="term" value="P:bioluminescence"/>
    <property type="evidence" value="ECO:0007669"/>
    <property type="project" value="UniProtKB-KW"/>
</dbReference>
<proteinExistence type="inferred from homology"/>
<dbReference type="InterPro" id="IPR000873">
    <property type="entry name" value="AMP-dep_synth/lig_dom"/>
</dbReference>
<dbReference type="Pfam" id="PF00501">
    <property type="entry name" value="AMP-binding"/>
    <property type="match status" value="1"/>
</dbReference>
<dbReference type="AlphaFoldDB" id="A0A8S4SM89"/>
<keyword evidence="6" id="KW-0067">ATP-binding</keyword>
<dbReference type="GO" id="GO:0004467">
    <property type="term" value="F:long-chain fatty acid-CoA ligase activity"/>
    <property type="evidence" value="ECO:0007669"/>
    <property type="project" value="TreeGrafter"/>
</dbReference>
<keyword evidence="16" id="KW-1185">Reference proteome</keyword>
<comment type="similarity">
    <text evidence="2">Belongs to the ATP-dependent AMP-binding enzyme family.</text>
</comment>
<dbReference type="GO" id="GO:0004497">
    <property type="term" value="F:monooxygenase activity"/>
    <property type="evidence" value="ECO:0007669"/>
    <property type="project" value="UniProtKB-KW"/>
</dbReference>
<evidence type="ECO:0000256" key="5">
    <source>
        <dbReference type="ARBA" id="ARBA00022741"/>
    </source>
</evidence>
<evidence type="ECO:0000256" key="6">
    <source>
        <dbReference type="ARBA" id="ARBA00022840"/>
    </source>
</evidence>
<dbReference type="PROSITE" id="PS00455">
    <property type="entry name" value="AMP_BINDING"/>
    <property type="match status" value="1"/>
</dbReference>
<dbReference type="OrthoDB" id="10253869at2759"/>
<evidence type="ECO:0000259" key="14">
    <source>
        <dbReference type="Pfam" id="PF13193"/>
    </source>
</evidence>
<evidence type="ECO:0000313" key="15">
    <source>
        <dbReference type="EMBL" id="CAH2267400.1"/>
    </source>
</evidence>
<feature type="domain" description="AMP-binding enzyme C-terminal" evidence="14">
    <location>
        <begin position="553"/>
        <end position="628"/>
    </location>
</feature>
<dbReference type="Gene3D" id="3.40.50.12780">
    <property type="entry name" value="N-terminal domain of ligase-like"/>
    <property type="match status" value="1"/>
</dbReference>
<evidence type="ECO:0000256" key="2">
    <source>
        <dbReference type="ARBA" id="ARBA00006432"/>
    </source>
</evidence>
<evidence type="ECO:0000256" key="12">
    <source>
        <dbReference type="ARBA" id="ARBA00048497"/>
    </source>
</evidence>
<dbReference type="GO" id="GO:0046949">
    <property type="term" value="P:fatty-acyl-CoA biosynthetic process"/>
    <property type="evidence" value="ECO:0007669"/>
    <property type="project" value="TreeGrafter"/>
</dbReference>
<dbReference type="PANTHER" id="PTHR24096:SF422">
    <property type="entry name" value="BCDNA.GH02901"/>
    <property type="match status" value="1"/>
</dbReference>
<organism evidence="15 16">
    <name type="scientific">Pararge aegeria aegeria</name>
    <dbReference type="NCBI Taxonomy" id="348720"/>
    <lineage>
        <taxon>Eukaryota</taxon>
        <taxon>Metazoa</taxon>
        <taxon>Ecdysozoa</taxon>
        <taxon>Arthropoda</taxon>
        <taxon>Hexapoda</taxon>
        <taxon>Insecta</taxon>
        <taxon>Pterygota</taxon>
        <taxon>Neoptera</taxon>
        <taxon>Endopterygota</taxon>
        <taxon>Lepidoptera</taxon>
        <taxon>Glossata</taxon>
        <taxon>Ditrysia</taxon>
        <taxon>Papilionoidea</taxon>
        <taxon>Nymphalidae</taxon>
        <taxon>Satyrinae</taxon>
        <taxon>Satyrini</taxon>
        <taxon>Parargina</taxon>
        <taxon>Pararge</taxon>
    </lineage>
</organism>
<keyword evidence="10" id="KW-0455">Luminescence</keyword>
<dbReference type="EC" id="1.13.12.7" evidence="3"/>
<dbReference type="Pfam" id="PF13193">
    <property type="entry name" value="AMP-binding_C"/>
    <property type="match status" value="1"/>
</dbReference>
<dbReference type="InterPro" id="IPR025110">
    <property type="entry name" value="AMP-bd_C"/>
</dbReference>
<accession>A0A8S4SM89</accession>
<keyword evidence="11" id="KW-0599">Photoprotein</keyword>